<dbReference type="GO" id="GO:0022900">
    <property type="term" value="P:electron transport chain"/>
    <property type="evidence" value="ECO:0007669"/>
    <property type="project" value="UniProtKB-UniRule"/>
</dbReference>
<keyword evidence="8" id="KW-1003">Cell membrane</keyword>
<organism evidence="9 10">
    <name type="scientific">Candidatus Ventrousia excrementavium</name>
    <dbReference type="NCBI Taxonomy" id="2840961"/>
    <lineage>
        <taxon>Bacteria</taxon>
        <taxon>Bacillati</taxon>
        <taxon>Bacillota</taxon>
        <taxon>Clostridia</taxon>
        <taxon>Eubacteriales</taxon>
        <taxon>Clostridiaceae</taxon>
        <taxon>Clostridiaceae incertae sedis</taxon>
        <taxon>Candidatus Ventrousia</taxon>
    </lineage>
</organism>
<dbReference type="PANTHER" id="PTHR30586:SF0">
    <property type="entry name" value="ION-TRANSLOCATING OXIDOREDUCTASE COMPLEX SUBUNIT E"/>
    <property type="match status" value="1"/>
</dbReference>
<dbReference type="NCBIfam" id="TIGR01948">
    <property type="entry name" value="rnfE"/>
    <property type="match status" value="1"/>
</dbReference>
<dbReference type="EC" id="7.-.-.-" evidence="8"/>
<dbReference type="AlphaFoldDB" id="A0A9D1IVH4"/>
<dbReference type="Pfam" id="PF02508">
    <property type="entry name" value="Rnf-Nqr"/>
    <property type="match status" value="1"/>
</dbReference>
<evidence type="ECO:0000256" key="3">
    <source>
        <dbReference type="ARBA" id="ARBA00022692"/>
    </source>
</evidence>
<keyword evidence="2 8" id="KW-0813">Transport</keyword>
<protein>
    <recommendedName>
        <fullName evidence="8">Ion-translocating oxidoreductase complex subunit E</fullName>
        <ecNumber evidence="8">7.-.-.-</ecNumber>
    </recommendedName>
    <alternativeName>
        <fullName evidence="8">Rnf electron transport complex subunit E</fullName>
    </alternativeName>
</protein>
<keyword evidence="4 8" id="KW-1278">Translocase</keyword>
<reference evidence="9" key="1">
    <citation type="submission" date="2020-10" db="EMBL/GenBank/DDBJ databases">
        <authorList>
            <person name="Gilroy R."/>
        </authorList>
    </citation>
    <scope>NUCLEOTIDE SEQUENCE</scope>
    <source>
        <strain evidence="9">CHK191-8634</strain>
    </source>
</reference>
<evidence type="ECO:0000313" key="10">
    <source>
        <dbReference type="Proteomes" id="UP000824073"/>
    </source>
</evidence>
<evidence type="ECO:0000256" key="6">
    <source>
        <dbReference type="ARBA" id="ARBA00022989"/>
    </source>
</evidence>
<feature type="transmembrane region" description="Helical" evidence="8">
    <location>
        <begin position="127"/>
        <end position="149"/>
    </location>
</feature>
<keyword evidence="3 8" id="KW-0812">Transmembrane</keyword>
<dbReference type="PANTHER" id="PTHR30586">
    <property type="entry name" value="ELECTRON TRANSPORT COMPLEX PROTEIN RNFE"/>
    <property type="match status" value="1"/>
</dbReference>
<feature type="transmembrane region" description="Helical" evidence="8">
    <location>
        <begin position="39"/>
        <end position="59"/>
    </location>
</feature>
<dbReference type="GO" id="GO:0012505">
    <property type="term" value="C:endomembrane system"/>
    <property type="evidence" value="ECO:0007669"/>
    <property type="project" value="UniProtKB-SubCell"/>
</dbReference>
<evidence type="ECO:0000256" key="2">
    <source>
        <dbReference type="ARBA" id="ARBA00022448"/>
    </source>
</evidence>
<comment type="caution">
    <text evidence="9">The sequence shown here is derived from an EMBL/GenBank/DDBJ whole genome shotgun (WGS) entry which is preliminary data.</text>
</comment>
<keyword evidence="5 8" id="KW-0249">Electron transport</keyword>
<dbReference type="InterPro" id="IPR010968">
    <property type="entry name" value="RnfE"/>
</dbReference>
<comment type="similarity">
    <text evidence="8">Belongs to the NqrDE/RnfAE family.</text>
</comment>
<evidence type="ECO:0000256" key="5">
    <source>
        <dbReference type="ARBA" id="ARBA00022982"/>
    </source>
</evidence>
<feature type="transmembrane region" description="Helical" evidence="8">
    <location>
        <begin position="169"/>
        <end position="190"/>
    </location>
</feature>
<evidence type="ECO:0000313" key="9">
    <source>
        <dbReference type="EMBL" id="HIU42784.1"/>
    </source>
</evidence>
<evidence type="ECO:0000256" key="8">
    <source>
        <dbReference type="HAMAP-Rule" id="MF_00478"/>
    </source>
</evidence>
<evidence type="ECO:0000256" key="7">
    <source>
        <dbReference type="ARBA" id="ARBA00023136"/>
    </source>
</evidence>
<dbReference type="HAMAP" id="MF_00478">
    <property type="entry name" value="RsxE_RnfE"/>
    <property type="match status" value="1"/>
</dbReference>
<dbReference type="Proteomes" id="UP000824073">
    <property type="component" value="Unassembled WGS sequence"/>
</dbReference>
<feature type="transmembrane region" description="Helical" evidence="8">
    <location>
        <begin position="12"/>
        <end position="33"/>
    </location>
</feature>
<dbReference type="GO" id="GO:0005886">
    <property type="term" value="C:plasma membrane"/>
    <property type="evidence" value="ECO:0007669"/>
    <property type="project" value="UniProtKB-SubCell"/>
</dbReference>
<evidence type="ECO:0000256" key="4">
    <source>
        <dbReference type="ARBA" id="ARBA00022967"/>
    </source>
</evidence>
<sequence length="198" mass="21118">MKDIIKQFKEGILTNNPVFVQFLGMCSTMAISIKIQNGLGMGLAATAVLICSNVVISLLRKVIPAKVRIASYIVIVAGFVTAIDLLMQAYLPDLSESLGVFIPLIVVNCIILARAEAFASKNKVLPSAIDGLAMGLGFTFALLVMSTIRELLGSGTLAGVQVMPEGYEPVMLLILPAGGFLTLGFLVALFQKIMKRRG</sequence>
<dbReference type="PIRSF" id="PIRSF006102">
    <property type="entry name" value="NQR_DE"/>
    <property type="match status" value="1"/>
</dbReference>
<accession>A0A9D1IVH4</accession>
<keyword evidence="7 8" id="KW-0472">Membrane</keyword>
<dbReference type="EMBL" id="DVMR01000008">
    <property type="protein sequence ID" value="HIU42784.1"/>
    <property type="molecule type" value="Genomic_DNA"/>
</dbReference>
<comment type="subunit">
    <text evidence="8">The complex is composed of six subunits: RnfA, RnfB, RnfC, RnfD, RnfE and RnfG.</text>
</comment>
<name>A0A9D1IVH4_9CLOT</name>
<comment type="subcellular location">
    <subcellularLocation>
        <location evidence="8">Cell membrane</location>
        <topology evidence="8">Multi-pass membrane protein</topology>
    </subcellularLocation>
    <subcellularLocation>
        <location evidence="1">Endomembrane system</location>
        <topology evidence="1">Multi-pass membrane protein</topology>
    </subcellularLocation>
</comment>
<feature type="transmembrane region" description="Helical" evidence="8">
    <location>
        <begin position="71"/>
        <end position="91"/>
    </location>
</feature>
<reference evidence="9" key="2">
    <citation type="journal article" date="2021" name="PeerJ">
        <title>Extensive microbial diversity within the chicken gut microbiome revealed by metagenomics and culture.</title>
        <authorList>
            <person name="Gilroy R."/>
            <person name="Ravi A."/>
            <person name="Getino M."/>
            <person name="Pursley I."/>
            <person name="Horton D.L."/>
            <person name="Alikhan N.F."/>
            <person name="Baker D."/>
            <person name="Gharbi K."/>
            <person name="Hall N."/>
            <person name="Watson M."/>
            <person name="Adriaenssens E.M."/>
            <person name="Foster-Nyarko E."/>
            <person name="Jarju S."/>
            <person name="Secka A."/>
            <person name="Antonio M."/>
            <person name="Oren A."/>
            <person name="Chaudhuri R.R."/>
            <person name="La Ragione R."/>
            <person name="Hildebrand F."/>
            <person name="Pallen M.J."/>
        </authorList>
    </citation>
    <scope>NUCLEOTIDE SEQUENCE</scope>
    <source>
        <strain evidence="9">CHK191-8634</strain>
    </source>
</reference>
<dbReference type="NCBIfam" id="NF009070">
    <property type="entry name" value="PRK12405.1"/>
    <property type="match status" value="1"/>
</dbReference>
<keyword evidence="6 8" id="KW-1133">Transmembrane helix</keyword>
<comment type="function">
    <text evidence="8">Part of a membrane-bound complex that couples electron transfer with translocation of ions across the membrane.</text>
</comment>
<feature type="transmembrane region" description="Helical" evidence="8">
    <location>
        <begin position="97"/>
        <end position="115"/>
    </location>
</feature>
<proteinExistence type="inferred from homology"/>
<dbReference type="InterPro" id="IPR003667">
    <property type="entry name" value="NqrDE/RnfAE"/>
</dbReference>
<gene>
    <name evidence="8" type="primary">rnfE</name>
    <name evidence="9" type="ORF">IAB67_00615</name>
</gene>
<evidence type="ECO:0000256" key="1">
    <source>
        <dbReference type="ARBA" id="ARBA00004127"/>
    </source>
</evidence>